<keyword evidence="3" id="KW-1185">Reference proteome</keyword>
<dbReference type="PROSITE" id="PS50883">
    <property type="entry name" value="EAL"/>
    <property type="match status" value="1"/>
</dbReference>
<dbReference type="InterPro" id="IPR001633">
    <property type="entry name" value="EAL_dom"/>
</dbReference>
<name>A0ABY8CRE6_9HYPH</name>
<dbReference type="PANTHER" id="PTHR33121:SF79">
    <property type="entry name" value="CYCLIC DI-GMP PHOSPHODIESTERASE PDED-RELATED"/>
    <property type="match status" value="1"/>
</dbReference>
<dbReference type="Pfam" id="PF00563">
    <property type="entry name" value="EAL"/>
    <property type="match status" value="1"/>
</dbReference>
<dbReference type="InterPro" id="IPR050706">
    <property type="entry name" value="Cyclic-di-GMP_PDE-like"/>
</dbReference>
<dbReference type="SMART" id="SM00052">
    <property type="entry name" value="EAL"/>
    <property type="match status" value="1"/>
</dbReference>
<organism evidence="2 3">
    <name type="scientific">Sinorhizobium numidicum</name>
    <dbReference type="NCBI Taxonomy" id="680248"/>
    <lineage>
        <taxon>Bacteria</taxon>
        <taxon>Pseudomonadati</taxon>
        <taxon>Pseudomonadota</taxon>
        <taxon>Alphaproteobacteria</taxon>
        <taxon>Hyphomicrobiales</taxon>
        <taxon>Rhizobiaceae</taxon>
        <taxon>Sinorhizobium/Ensifer group</taxon>
        <taxon>Sinorhizobium</taxon>
    </lineage>
</organism>
<reference evidence="2 3" key="1">
    <citation type="submission" date="2023-03" db="EMBL/GenBank/DDBJ databases">
        <authorList>
            <person name="Kaur S."/>
            <person name="Espinosa-Saiz D."/>
            <person name="Velazquez E."/>
            <person name="Menendez E."/>
            <person name="diCenzo G.C."/>
        </authorList>
    </citation>
    <scope>NUCLEOTIDE SEQUENCE [LARGE SCALE GENOMIC DNA]</scope>
    <source>
        <strain evidence="2 3">LMG 27395</strain>
    </source>
</reference>
<feature type="domain" description="EAL" evidence="1">
    <location>
        <begin position="3"/>
        <end position="254"/>
    </location>
</feature>
<dbReference type="Gene3D" id="3.20.20.450">
    <property type="entry name" value="EAL domain"/>
    <property type="match status" value="1"/>
</dbReference>
<sequence length="259" mass="27782">MKLEKLDNAIGGAIRAMQHGRIGFSLQQINAVDDSSKILYSECLGRLVEPDGMVRTSGEFLAIPEESGIAPAFDRYLLGLAFDWLARHPSAVLGCNISAENVADEQACTVLYDLLSSHSAVATRMILEVRENLPRTMLSVAVDLLQSARVLGYRIALDEFGTGYSTADSLMFIPVDIVKIDASFAQHRRGEAAPILCHMVGLASCAASTVVVEGIETYGQLEAAKTAGATHVQGFLLSEPTLPPIYSRASNALARSETP</sequence>
<evidence type="ECO:0000313" key="2">
    <source>
        <dbReference type="EMBL" id="WEX81228.1"/>
    </source>
</evidence>
<protein>
    <submittedName>
        <fullName evidence="2">EAL domain-containing protein</fullName>
    </submittedName>
</protein>
<evidence type="ECO:0000313" key="3">
    <source>
        <dbReference type="Proteomes" id="UP001235547"/>
    </source>
</evidence>
<gene>
    <name evidence="2" type="ORF">PYH38_000617</name>
</gene>
<dbReference type="RefSeq" id="WP_280731968.1">
    <property type="nucleotide sequence ID" value="NZ_CP120367.1"/>
</dbReference>
<accession>A0ABY8CRE6</accession>
<dbReference type="Proteomes" id="UP001235547">
    <property type="component" value="Chromosome 2"/>
</dbReference>
<dbReference type="InterPro" id="IPR035919">
    <property type="entry name" value="EAL_sf"/>
</dbReference>
<dbReference type="SUPFAM" id="SSF141868">
    <property type="entry name" value="EAL domain-like"/>
    <property type="match status" value="1"/>
</dbReference>
<dbReference type="EMBL" id="CP120370">
    <property type="protein sequence ID" value="WEX81228.1"/>
    <property type="molecule type" value="Genomic_DNA"/>
</dbReference>
<dbReference type="PANTHER" id="PTHR33121">
    <property type="entry name" value="CYCLIC DI-GMP PHOSPHODIESTERASE PDEF"/>
    <property type="match status" value="1"/>
</dbReference>
<dbReference type="CDD" id="cd01948">
    <property type="entry name" value="EAL"/>
    <property type="match status" value="1"/>
</dbReference>
<proteinExistence type="predicted"/>
<evidence type="ECO:0000259" key="1">
    <source>
        <dbReference type="PROSITE" id="PS50883"/>
    </source>
</evidence>